<name>A0A382YDK6_9ZZZZ</name>
<feature type="non-terminal residue" evidence="1">
    <location>
        <position position="1"/>
    </location>
</feature>
<reference evidence="1" key="1">
    <citation type="submission" date="2018-05" db="EMBL/GenBank/DDBJ databases">
        <authorList>
            <person name="Lanie J.A."/>
            <person name="Ng W.-L."/>
            <person name="Kazmierczak K.M."/>
            <person name="Andrzejewski T.M."/>
            <person name="Davidsen T.M."/>
            <person name="Wayne K.J."/>
            <person name="Tettelin H."/>
            <person name="Glass J.I."/>
            <person name="Rusch D."/>
            <person name="Podicherti R."/>
            <person name="Tsui H.-C.T."/>
            <person name="Winkler M.E."/>
        </authorList>
    </citation>
    <scope>NUCLEOTIDE SEQUENCE</scope>
</reference>
<gene>
    <name evidence="1" type="ORF">METZ01_LOCUS434168</name>
</gene>
<dbReference type="AlphaFoldDB" id="A0A382YDK6"/>
<evidence type="ECO:0000313" key="1">
    <source>
        <dbReference type="EMBL" id="SVD81314.1"/>
    </source>
</evidence>
<accession>A0A382YDK6</accession>
<dbReference type="EMBL" id="UINC01174940">
    <property type="protein sequence ID" value="SVD81314.1"/>
    <property type="molecule type" value="Genomic_DNA"/>
</dbReference>
<protein>
    <submittedName>
        <fullName evidence="1">Uncharacterized protein</fullName>
    </submittedName>
</protein>
<organism evidence="1">
    <name type="scientific">marine metagenome</name>
    <dbReference type="NCBI Taxonomy" id="408172"/>
    <lineage>
        <taxon>unclassified sequences</taxon>
        <taxon>metagenomes</taxon>
        <taxon>ecological metagenomes</taxon>
    </lineage>
</organism>
<sequence>ALPEVDTVFDLSEDSDIDRYDVGLMHLVRSLNAKGAPQPGTYTVYLAITERETFDSSTRAWRAPGQLNVTGSSGEATTSPFSLLPEAFTIGNGGGSQTIDVIVDAGTDAVDLVLLTLRVDGNLFSARDTDLTTPGIQPFTVDAGFSAAKLVTNAAIVEETGGLLLTFGYFDPVFAGIPRLDGAGSLVSFDLLAVSGSGEQKIQLVADLADQPSQLERGGNVIHTAQDTELATVLIIEGRAAVGGRVVLEGRSDRAAVVDFALRR</sequence>
<proteinExistence type="predicted"/>
<feature type="non-terminal residue" evidence="1">
    <location>
        <position position="264"/>
    </location>
</feature>